<dbReference type="PANTHER" id="PTHR39515:SF2">
    <property type="entry name" value="HTH-TYPE TRANSCRIPTIONAL REGULATOR RV0880"/>
    <property type="match status" value="1"/>
</dbReference>
<dbReference type="EMBL" id="OBDY01000057">
    <property type="protein sequence ID" value="SNY75410.1"/>
    <property type="molecule type" value="Genomic_DNA"/>
</dbReference>
<keyword evidence="2" id="KW-0238">DNA-binding</keyword>
<dbReference type="InterPro" id="IPR052526">
    <property type="entry name" value="HTH-type_Bedaq_tolerance"/>
</dbReference>
<name>A0A285KS03_9ACTN</name>
<evidence type="ECO:0000313" key="3">
    <source>
        <dbReference type="Proteomes" id="UP000219612"/>
    </source>
</evidence>
<proteinExistence type="predicted"/>
<keyword evidence="3" id="KW-1185">Reference proteome</keyword>
<dbReference type="PROSITE" id="PS50995">
    <property type="entry name" value="HTH_MARR_2"/>
    <property type="match status" value="1"/>
</dbReference>
<dbReference type="Gene3D" id="1.10.287.100">
    <property type="match status" value="1"/>
</dbReference>
<sequence>MELAEALRVAIGDFVRRARAGDRMPAGQAAVLGHLDRAGAVSIAELARREQVRHQSMTRTVHLLHDQGFVALKPHETDRRQVVVEISDEGRAALAGERRHRAAGIAEAIQHDLDEGEREVVRRIPEILAKLQPRQ</sequence>
<feature type="domain" description="HTH marR-type" evidence="1">
    <location>
        <begin position="1"/>
        <end position="130"/>
    </location>
</feature>
<evidence type="ECO:0000259" key="1">
    <source>
        <dbReference type="PROSITE" id="PS50995"/>
    </source>
</evidence>
<dbReference type="Proteomes" id="UP000219612">
    <property type="component" value="Unassembled WGS sequence"/>
</dbReference>
<evidence type="ECO:0000313" key="2">
    <source>
        <dbReference type="EMBL" id="SNY75410.1"/>
    </source>
</evidence>
<dbReference type="InterPro" id="IPR000835">
    <property type="entry name" value="HTH_MarR-typ"/>
</dbReference>
<dbReference type="PANTHER" id="PTHR39515">
    <property type="entry name" value="CONSERVED PROTEIN"/>
    <property type="match status" value="1"/>
</dbReference>
<protein>
    <submittedName>
        <fullName evidence="2">DNA-binding transcriptional regulator, MarR family</fullName>
    </submittedName>
</protein>
<dbReference type="SUPFAM" id="SSF46785">
    <property type="entry name" value="Winged helix' DNA-binding domain"/>
    <property type="match status" value="1"/>
</dbReference>
<organism evidence="2 3">
    <name type="scientific">Paractinoplanes atraurantiacus</name>
    <dbReference type="NCBI Taxonomy" id="1036182"/>
    <lineage>
        <taxon>Bacteria</taxon>
        <taxon>Bacillati</taxon>
        <taxon>Actinomycetota</taxon>
        <taxon>Actinomycetes</taxon>
        <taxon>Micromonosporales</taxon>
        <taxon>Micromonosporaceae</taxon>
        <taxon>Paractinoplanes</taxon>
    </lineage>
</organism>
<dbReference type="GO" id="GO:0003700">
    <property type="term" value="F:DNA-binding transcription factor activity"/>
    <property type="evidence" value="ECO:0007669"/>
    <property type="project" value="InterPro"/>
</dbReference>
<dbReference type="Pfam" id="PF12802">
    <property type="entry name" value="MarR_2"/>
    <property type="match status" value="1"/>
</dbReference>
<dbReference type="InterPro" id="IPR036390">
    <property type="entry name" value="WH_DNA-bd_sf"/>
</dbReference>
<reference evidence="2 3" key="1">
    <citation type="submission" date="2017-09" db="EMBL/GenBank/DDBJ databases">
        <authorList>
            <person name="Ehlers B."/>
            <person name="Leendertz F.H."/>
        </authorList>
    </citation>
    <scope>NUCLEOTIDE SEQUENCE [LARGE SCALE GENOMIC DNA]</scope>
    <source>
        <strain evidence="2 3">CGMCC 4.6857</strain>
    </source>
</reference>
<dbReference type="SMART" id="SM00347">
    <property type="entry name" value="HTH_MARR"/>
    <property type="match status" value="1"/>
</dbReference>
<dbReference type="AlphaFoldDB" id="A0A285KS03"/>
<gene>
    <name evidence="2" type="ORF">SAMN05421748_15712</name>
</gene>
<dbReference type="InterPro" id="IPR036388">
    <property type="entry name" value="WH-like_DNA-bd_sf"/>
</dbReference>
<accession>A0A285KS03</accession>
<dbReference type="GO" id="GO:0003677">
    <property type="term" value="F:DNA binding"/>
    <property type="evidence" value="ECO:0007669"/>
    <property type="project" value="UniProtKB-KW"/>
</dbReference>
<dbReference type="Gene3D" id="1.10.10.10">
    <property type="entry name" value="Winged helix-like DNA-binding domain superfamily/Winged helix DNA-binding domain"/>
    <property type="match status" value="1"/>
</dbReference>